<keyword evidence="2" id="KW-1185">Reference proteome</keyword>
<proteinExistence type="predicted"/>
<evidence type="ECO:0000313" key="2">
    <source>
        <dbReference type="Proteomes" id="UP000265663"/>
    </source>
</evidence>
<reference evidence="1 2" key="1">
    <citation type="journal article" date="2014" name="PLoS ONE">
        <title>De novo Genome Assembly of the Fungal Plant Pathogen Pyrenophora semeniperda.</title>
        <authorList>
            <person name="Soliai M.M."/>
            <person name="Meyer S.E."/>
            <person name="Udall J.A."/>
            <person name="Elzinga D.E."/>
            <person name="Hermansen R.A."/>
            <person name="Bodily P.M."/>
            <person name="Hart A.A."/>
            <person name="Coleman C.E."/>
        </authorList>
    </citation>
    <scope>NUCLEOTIDE SEQUENCE [LARGE SCALE GENOMIC DNA]</scope>
    <source>
        <strain evidence="1 2">CCB06</strain>
        <tissue evidence="1">Mycelium</tissue>
    </source>
</reference>
<sequence>MLFGFPHRSVDVIKVVIGERLRHENIKGPRSSLHIVPILNLISNIAFTTHPVVQDLQKQVGTPEFKATQTSVLAIQQKGIDIRANNQKLAASINSPASAGLATVAGAQVMEMTQVKGLKNAAADDNATLTTLVKEVQDGTKQNQKNEADAKTTKC</sequence>
<dbReference type="EMBL" id="KE747810">
    <property type="protein sequence ID" value="RMZ67679.1"/>
    <property type="molecule type" value="Genomic_DNA"/>
</dbReference>
<accession>A0A3M7LZS2</accession>
<name>A0A3M7LZS2_9PLEO</name>
<dbReference type="OrthoDB" id="3638982at2759"/>
<dbReference type="Proteomes" id="UP000265663">
    <property type="component" value="Unassembled WGS sequence"/>
</dbReference>
<dbReference type="AlphaFoldDB" id="A0A3M7LZS2"/>
<organism evidence="1 2">
    <name type="scientific">Pyrenophora seminiperda CCB06</name>
    <dbReference type="NCBI Taxonomy" id="1302712"/>
    <lineage>
        <taxon>Eukaryota</taxon>
        <taxon>Fungi</taxon>
        <taxon>Dikarya</taxon>
        <taxon>Ascomycota</taxon>
        <taxon>Pezizomycotina</taxon>
        <taxon>Dothideomycetes</taxon>
        <taxon>Pleosporomycetidae</taxon>
        <taxon>Pleosporales</taxon>
        <taxon>Pleosporineae</taxon>
        <taxon>Pleosporaceae</taxon>
        <taxon>Pyrenophora</taxon>
    </lineage>
</organism>
<evidence type="ECO:0000313" key="1">
    <source>
        <dbReference type="EMBL" id="RMZ67679.1"/>
    </source>
</evidence>
<gene>
    <name evidence="1" type="ORF">GMOD_00001639</name>
</gene>
<protein>
    <submittedName>
        <fullName evidence="1">ATP binding</fullName>
    </submittedName>
</protein>